<accession>A0A6N2V2V4</accession>
<dbReference type="EMBL" id="CACRTG010000021">
    <property type="protein sequence ID" value="VYT23292.1"/>
    <property type="molecule type" value="Genomic_DNA"/>
</dbReference>
<protein>
    <submittedName>
        <fullName evidence="1">Uncharacterized protein</fullName>
    </submittedName>
</protein>
<evidence type="ECO:0000313" key="1">
    <source>
        <dbReference type="EMBL" id="VYT23292.1"/>
    </source>
</evidence>
<proteinExistence type="predicted"/>
<name>A0A6N2V2V4_9FIRM</name>
<sequence>MVRIMKKDGNRLEGIGERIDVRLTLLEEALGMTPGDPEIYGNWIASKAPEPEVGEEEVGVIEGMDAVEDATTCFPRTEDGVPFCWDYQIKGFFKDACSSLRRVPGTRSSKLTAFKKVIDGTVFVEQRKIPFKLPDGAECGRCERPLRASSASGERVALAASETVPAGTVLEFSILVMNPKDAETVREWLDYGRLRGLFQWRNSGKGRFEWEEVESED</sequence>
<gene>
    <name evidence="1" type="ORF">CNLFYP112_02388</name>
</gene>
<organism evidence="1">
    <name type="scientific">[Clostridium] nexile</name>
    <dbReference type="NCBI Taxonomy" id="29361"/>
    <lineage>
        <taxon>Bacteria</taxon>
        <taxon>Bacillati</taxon>
        <taxon>Bacillota</taxon>
        <taxon>Clostridia</taxon>
        <taxon>Lachnospirales</taxon>
        <taxon>Lachnospiraceae</taxon>
        <taxon>Tyzzerella</taxon>
    </lineage>
</organism>
<reference evidence="1" key="1">
    <citation type="submission" date="2019-11" db="EMBL/GenBank/DDBJ databases">
        <authorList>
            <person name="Feng L."/>
        </authorList>
    </citation>
    <scope>NUCLEOTIDE SEQUENCE</scope>
    <source>
        <strain evidence="1">CnexileLFYP112</strain>
    </source>
</reference>
<dbReference type="AlphaFoldDB" id="A0A6N2V2V4"/>